<dbReference type="GO" id="GO:0009055">
    <property type="term" value="F:electron transfer activity"/>
    <property type="evidence" value="ECO:0007669"/>
    <property type="project" value="TreeGrafter"/>
</dbReference>
<dbReference type="eggNOG" id="COG2249">
    <property type="taxonomic scope" value="Bacteria"/>
</dbReference>
<dbReference type="Gene3D" id="3.40.50.360">
    <property type="match status" value="1"/>
</dbReference>
<evidence type="ECO:0000256" key="1">
    <source>
        <dbReference type="ARBA" id="ARBA00023002"/>
    </source>
</evidence>
<reference evidence="3 4" key="1">
    <citation type="journal article" date="2011" name="Stand. Genomic Sci.">
        <title>Non-contiguous finished genome sequence of Bacteroides coprosuis type strain (PC139).</title>
        <authorList>
            <person name="Land M."/>
            <person name="Held B."/>
            <person name="Gronow S."/>
            <person name="Abt B."/>
            <person name="Lucas S."/>
            <person name="Del Rio T.G."/>
            <person name="Nolan M."/>
            <person name="Tice H."/>
            <person name="Cheng J.F."/>
            <person name="Pitluck S."/>
            <person name="Liolios K."/>
            <person name="Pagani I."/>
            <person name="Ivanova N."/>
            <person name="Mavromatis K."/>
            <person name="Mikhailova N."/>
            <person name="Pati A."/>
            <person name="Tapia R."/>
            <person name="Han C."/>
            <person name="Goodwin L."/>
            <person name="Chen A."/>
            <person name="Palaniappan K."/>
            <person name="Hauser L."/>
            <person name="Brambilla E.M."/>
            <person name="Rohde M."/>
            <person name="Goker M."/>
            <person name="Detter J.C."/>
            <person name="Woyke T."/>
            <person name="Bristow J."/>
            <person name="Eisen J.A."/>
            <person name="Markowitz V."/>
            <person name="Hugenholtz P."/>
            <person name="Kyrpides N.C."/>
            <person name="Klenk H.P."/>
            <person name="Lapidus A."/>
        </authorList>
    </citation>
    <scope>NUCLEOTIDE SEQUENCE</scope>
    <source>
        <strain evidence="3 4">DSM 18011</strain>
    </source>
</reference>
<dbReference type="InterPro" id="IPR029039">
    <property type="entry name" value="Flavoprotein-like_sf"/>
</dbReference>
<organism evidence="3 4">
    <name type="scientific">Bacteroides coprosuis DSM 18011</name>
    <dbReference type="NCBI Taxonomy" id="679937"/>
    <lineage>
        <taxon>Bacteria</taxon>
        <taxon>Pseudomonadati</taxon>
        <taxon>Bacteroidota</taxon>
        <taxon>Bacteroidia</taxon>
        <taxon>Bacteroidales</taxon>
        <taxon>Bacteroidaceae</taxon>
        <taxon>Bacteroides</taxon>
    </lineage>
</organism>
<sequence>MKTVLVLAHPNMKESIYNKTLVEALEKQNYKNVIIHDLYKLYPDFNIDIKAEQNLLLNADKIIFETPVYWYNMTPLLKKWMDDVFEHGWAYGHNGTKLHGKKFGWILTAGASEQDYKEAQPQLPSLESCFNFLIPTIDLIGGKLLDPYIVYGAEYNREVKDVLPSIPGYLDYITK</sequence>
<dbReference type="PANTHER" id="PTHR47307">
    <property type="entry name" value="GLUTATHIONE-REGULATED POTASSIUM-EFFLUX SYSTEM ANCILLARY PROTEIN KEFG"/>
    <property type="match status" value="1"/>
</dbReference>
<evidence type="ECO:0000313" key="3">
    <source>
        <dbReference type="EMBL" id="EGJ70347.1"/>
    </source>
</evidence>
<gene>
    <name evidence="3" type="ORF">Bcop_0128</name>
</gene>
<dbReference type="GO" id="GO:0010181">
    <property type="term" value="F:FMN binding"/>
    <property type="evidence" value="ECO:0007669"/>
    <property type="project" value="TreeGrafter"/>
</dbReference>
<accession>F3ZPI8</accession>
<evidence type="ECO:0000259" key="2">
    <source>
        <dbReference type="Pfam" id="PF02525"/>
    </source>
</evidence>
<protein>
    <submittedName>
        <fullName evidence="3">NAD(P)H dehydrogenase (Quinone)</fullName>
    </submittedName>
</protein>
<dbReference type="OrthoDB" id="652200at2"/>
<name>F3ZPI8_9BACE</name>
<dbReference type="AlphaFoldDB" id="F3ZPI8"/>
<dbReference type="PANTHER" id="PTHR47307:SF1">
    <property type="entry name" value="GLUTATHIONE-REGULATED POTASSIUM-EFFLUX SYSTEM ANCILLARY PROTEIN KEFG"/>
    <property type="match status" value="1"/>
</dbReference>
<feature type="domain" description="Flavodoxin-like fold" evidence="2">
    <location>
        <begin position="1"/>
        <end position="158"/>
    </location>
</feature>
<dbReference type="InterPro" id="IPR003680">
    <property type="entry name" value="Flavodoxin_fold"/>
</dbReference>
<dbReference type="HOGENOM" id="CLU_058643_0_2_10"/>
<dbReference type="STRING" id="679937.Bcop_0128"/>
<evidence type="ECO:0000313" key="4">
    <source>
        <dbReference type="Proteomes" id="UP000018439"/>
    </source>
</evidence>
<dbReference type="Pfam" id="PF02525">
    <property type="entry name" value="Flavodoxin_2"/>
    <property type="match status" value="1"/>
</dbReference>
<proteinExistence type="predicted"/>
<dbReference type="InterPro" id="IPR046980">
    <property type="entry name" value="KefG/KefF"/>
</dbReference>
<dbReference type="Proteomes" id="UP000018439">
    <property type="component" value="Chromosome"/>
</dbReference>
<dbReference type="SUPFAM" id="SSF52218">
    <property type="entry name" value="Flavoproteins"/>
    <property type="match status" value="1"/>
</dbReference>
<dbReference type="GO" id="GO:0003955">
    <property type="term" value="F:NAD(P)H dehydrogenase (quinone) activity"/>
    <property type="evidence" value="ECO:0007669"/>
    <property type="project" value="TreeGrafter"/>
</dbReference>
<keyword evidence="4" id="KW-1185">Reference proteome</keyword>
<keyword evidence="1" id="KW-0560">Oxidoreductase</keyword>
<dbReference type="EMBL" id="CM001167">
    <property type="protein sequence ID" value="EGJ70347.1"/>
    <property type="molecule type" value="Genomic_DNA"/>
</dbReference>